<evidence type="ECO:0000313" key="7">
    <source>
        <dbReference type="Proteomes" id="UP001193081"/>
    </source>
</evidence>
<sequence length="469" mass="50196">MRPPVPPQRSYQTARERVAARRGVTQRPPRREQRGCLSLPVLVIAMLVVVSGLLVLGLGRWVTGALGGLEGDDPRRAQTAMAGDVLQLPADLRQPFNVLLIGVDRRDEPEDGVRSDTLILTHVNPVDGWAGMLAIPRDSMVTIPNLGVQKVNTAYTYGFNNAATLYGEGTRPEDGGGALAAETVEAFLNLSVDYIAQVDFQGFEYLVKTLGGVTIDVERPLLDPSYPTEDYGYERLFIPAGLQIMDGPTALKYARSRHSSSDFDRSARQQQVLRAFLAELRSRNLLAQAALLPDLVRDLEASVTTTLPISDPATIRGLAAFAQGLDGGRIISLSINPSDVTVVAEDGSNIYWDPAGVATQVARLLAGPTGGGELARIQVLNGAGVRGLAGRVTARLTSQGFDLNQPTDAPAPSAQTMLIDYTGRPESLRRLAETLGLGPDQVYATPPASAPAPPFQTDIVLILGTDFVE</sequence>
<evidence type="ECO:0000313" key="6">
    <source>
        <dbReference type="EMBL" id="MBP1467510.1"/>
    </source>
</evidence>
<dbReference type="PANTHER" id="PTHR33392">
    <property type="entry name" value="POLYISOPRENYL-TEICHOIC ACID--PEPTIDOGLYCAN TEICHOIC ACID TRANSFERASE TAGU"/>
    <property type="match status" value="1"/>
</dbReference>
<gene>
    <name evidence="6" type="ORF">EYB53_017490</name>
</gene>
<feature type="domain" description="Cell envelope-related transcriptional attenuator" evidence="4">
    <location>
        <begin position="114"/>
        <end position="280"/>
    </location>
</feature>
<evidence type="ECO:0000259" key="4">
    <source>
        <dbReference type="Pfam" id="PF03816"/>
    </source>
</evidence>
<dbReference type="RefSeq" id="WP_135479704.1">
    <property type="nucleotide sequence ID" value="NZ_SIJK02000035.1"/>
</dbReference>
<organism evidence="6 7">
    <name type="scientific">Candidatus Chloroploca mongolica</name>
    <dbReference type="NCBI Taxonomy" id="2528176"/>
    <lineage>
        <taxon>Bacteria</taxon>
        <taxon>Bacillati</taxon>
        <taxon>Chloroflexota</taxon>
        <taxon>Chloroflexia</taxon>
        <taxon>Chloroflexales</taxon>
        <taxon>Chloroflexineae</taxon>
        <taxon>Oscillochloridaceae</taxon>
        <taxon>Candidatus Chloroploca</taxon>
    </lineage>
</organism>
<feature type="domain" description="LytR/CpsA/Psr regulator C-terminal" evidence="5">
    <location>
        <begin position="376"/>
        <end position="467"/>
    </location>
</feature>
<proteinExistence type="inferred from homology"/>
<dbReference type="Proteomes" id="UP001193081">
    <property type="component" value="Unassembled WGS sequence"/>
</dbReference>
<keyword evidence="3" id="KW-0472">Membrane</keyword>
<evidence type="ECO:0000256" key="1">
    <source>
        <dbReference type="ARBA" id="ARBA00006068"/>
    </source>
</evidence>
<reference evidence="6 7" key="1">
    <citation type="submission" date="2021-03" db="EMBL/GenBank/DDBJ databases">
        <authorList>
            <person name="Grouzdev D.S."/>
        </authorList>
    </citation>
    <scope>NUCLEOTIDE SEQUENCE [LARGE SCALE GENOMIC DNA]</scope>
    <source>
        <strain evidence="6 7">M50-1</strain>
    </source>
</reference>
<dbReference type="Gene3D" id="3.30.70.2390">
    <property type="match status" value="1"/>
</dbReference>
<keyword evidence="3" id="KW-1133">Transmembrane helix</keyword>
<feature type="transmembrane region" description="Helical" evidence="3">
    <location>
        <begin position="37"/>
        <end position="59"/>
    </location>
</feature>
<comment type="similarity">
    <text evidence="1">Belongs to the LytR/CpsA/Psr (LCP) family.</text>
</comment>
<name>A0ABS4DDI6_9CHLR</name>
<dbReference type="EMBL" id="SIJK02000035">
    <property type="protein sequence ID" value="MBP1467510.1"/>
    <property type="molecule type" value="Genomic_DNA"/>
</dbReference>
<evidence type="ECO:0000259" key="5">
    <source>
        <dbReference type="Pfam" id="PF13399"/>
    </source>
</evidence>
<dbReference type="InterPro" id="IPR050922">
    <property type="entry name" value="LytR/CpsA/Psr_CW_biosynth"/>
</dbReference>
<dbReference type="PANTHER" id="PTHR33392:SF6">
    <property type="entry name" value="POLYISOPRENYL-TEICHOIC ACID--PEPTIDOGLYCAN TEICHOIC ACID TRANSFERASE TAGU"/>
    <property type="match status" value="1"/>
</dbReference>
<evidence type="ECO:0000256" key="2">
    <source>
        <dbReference type="SAM" id="MobiDB-lite"/>
    </source>
</evidence>
<dbReference type="Pfam" id="PF13399">
    <property type="entry name" value="LytR_C"/>
    <property type="match status" value="1"/>
</dbReference>
<evidence type="ECO:0000256" key="3">
    <source>
        <dbReference type="SAM" id="Phobius"/>
    </source>
</evidence>
<dbReference type="InterPro" id="IPR027381">
    <property type="entry name" value="LytR/CpsA/Psr_C"/>
</dbReference>
<dbReference type="Gene3D" id="3.40.630.190">
    <property type="entry name" value="LCP protein"/>
    <property type="match status" value="1"/>
</dbReference>
<feature type="region of interest" description="Disordered" evidence="2">
    <location>
        <begin position="1"/>
        <end position="31"/>
    </location>
</feature>
<protein>
    <submittedName>
        <fullName evidence="6">LCP family protein</fullName>
    </submittedName>
</protein>
<dbReference type="Pfam" id="PF03816">
    <property type="entry name" value="LytR_cpsA_psr"/>
    <property type="match status" value="1"/>
</dbReference>
<keyword evidence="3" id="KW-0812">Transmembrane</keyword>
<dbReference type="InterPro" id="IPR004474">
    <property type="entry name" value="LytR_CpsA_psr"/>
</dbReference>
<accession>A0ABS4DDI6</accession>
<comment type="caution">
    <text evidence="6">The sequence shown here is derived from an EMBL/GenBank/DDBJ whole genome shotgun (WGS) entry which is preliminary data.</text>
</comment>
<keyword evidence="7" id="KW-1185">Reference proteome</keyword>
<dbReference type="NCBIfam" id="TIGR00350">
    <property type="entry name" value="lytR_cpsA_psr"/>
    <property type="match status" value="1"/>
</dbReference>